<feature type="transmembrane region" description="Helical" evidence="7">
    <location>
        <begin position="276"/>
        <end position="293"/>
    </location>
</feature>
<dbReference type="Pfam" id="PF00528">
    <property type="entry name" value="BPD_transp_1"/>
    <property type="match status" value="1"/>
</dbReference>
<comment type="subcellular location">
    <subcellularLocation>
        <location evidence="1 7">Cell membrane</location>
        <topology evidence="1 7">Multi-pass membrane protein</topology>
    </subcellularLocation>
</comment>
<comment type="similarity">
    <text evidence="7">Belongs to the binding-protein-dependent transport system permease family.</text>
</comment>
<evidence type="ECO:0000256" key="8">
    <source>
        <dbReference type="SAM" id="MobiDB-lite"/>
    </source>
</evidence>
<evidence type="ECO:0000256" key="5">
    <source>
        <dbReference type="ARBA" id="ARBA00022989"/>
    </source>
</evidence>
<keyword evidence="3" id="KW-1003">Cell membrane</keyword>
<evidence type="ECO:0000256" key="4">
    <source>
        <dbReference type="ARBA" id="ARBA00022692"/>
    </source>
</evidence>
<dbReference type="CDD" id="cd06261">
    <property type="entry name" value="TM_PBP2"/>
    <property type="match status" value="1"/>
</dbReference>
<feature type="transmembrane region" description="Helical" evidence="7">
    <location>
        <begin position="63"/>
        <end position="81"/>
    </location>
</feature>
<feature type="transmembrane region" description="Helical" evidence="7">
    <location>
        <begin position="329"/>
        <end position="348"/>
    </location>
</feature>
<feature type="domain" description="ABC transmembrane type-1" evidence="9">
    <location>
        <begin position="131"/>
        <end position="350"/>
    </location>
</feature>
<dbReference type="InterPro" id="IPR035906">
    <property type="entry name" value="MetI-like_sf"/>
</dbReference>
<organism evidence="10 11">
    <name type="scientific">Cellulomonas persica</name>
    <dbReference type="NCBI Taxonomy" id="76861"/>
    <lineage>
        <taxon>Bacteria</taxon>
        <taxon>Bacillati</taxon>
        <taxon>Actinomycetota</taxon>
        <taxon>Actinomycetes</taxon>
        <taxon>Micrococcales</taxon>
        <taxon>Cellulomonadaceae</taxon>
        <taxon>Cellulomonas</taxon>
    </lineage>
</organism>
<protein>
    <submittedName>
        <fullName evidence="10">Sugar ABC transporter permease</fullName>
    </submittedName>
</protein>
<dbReference type="Proteomes" id="UP000321386">
    <property type="component" value="Unassembled WGS sequence"/>
</dbReference>
<evidence type="ECO:0000313" key="11">
    <source>
        <dbReference type="Proteomes" id="UP000321386"/>
    </source>
</evidence>
<keyword evidence="6 7" id="KW-0472">Membrane</keyword>
<dbReference type="InterPro" id="IPR050809">
    <property type="entry name" value="UgpAE/MalFG_permease"/>
</dbReference>
<sequence>MTDAPVSNLVTATGVEPALEPASSSRARGRKARTRTANKARTSKARTRPAKEPRRKITWDRIWAQRVLLAMAVPLLMYQILFKYVPVYGWAIAFQDYKPGRGSIWNQEWVGFENFVDLFTGVNGERFRRVIVNTLGQSLLTLIVGTLGAIVLALLLNEVKNLPFKRIMQNITYMPHFLSWVIVASLASVALSLPSSGGFINQGLMAIGLVQEPILFLTEPNHFWGIVAGTSLWKELGWNTILYLAAITAIDPSLYEAAEVDGAGRYRKMWNITLPGIRPTIVVLLIINSGWILSTNFELPYFLGNGLISETAETIDVFVLRYGYQLGNYSLAVVAGIFKTVVAIILVGSANMAAKRLNQETLV</sequence>
<reference evidence="10 11" key="1">
    <citation type="submission" date="2019-07" db="EMBL/GenBank/DDBJ databases">
        <title>Whole genome shotgun sequence of Cellulomonas persica NBRC 101101.</title>
        <authorList>
            <person name="Hosoyama A."/>
            <person name="Uohara A."/>
            <person name="Ohji S."/>
            <person name="Ichikawa N."/>
        </authorList>
    </citation>
    <scope>NUCLEOTIDE SEQUENCE [LARGE SCALE GENOMIC DNA]</scope>
    <source>
        <strain evidence="10 11">NBRC 101101</strain>
    </source>
</reference>
<dbReference type="SUPFAM" id="SSF161098">
    <property type="entry name" value="MetI-like"/>
    <property type="match status" value="1"/>
</dbReference>
<dbReference type="GO" id="GO:0055085">
    <property type="term" value="P:transmembrane transport"/>
    <property type="evidence" value="ECO:0007669"/>
    <property type="project" value="InterPro"/>
</dbReference>
<dbReference type="InterPro" id="IPR000515">
    <property type="entry name" value="MetI-like"/>
</dbReference>
<dbReference type="PANTHER" id="PTHR43227:SF11">
    <property type="entry name" value="BLL4140 PROTEIN"/>
    <property type="match status" value="1"/>
</dbReference>
<keyword evidence="11" id="KW-1185">Reference proteome</keyword>
<feature type="region of interest" description="Disordered" evidence="8">
    <location>
        <begin position="1"/>
        <end position="53"/>
    </location>
</feature>
<keyword evidence="4 7" id="KW-0812">Transmembrane</keyword>
<dbReference type="EMBL" id="BJUA01000011">
    <property type="protein sequence ID" value="GEK18664.1"/>
    <property type="molecule type" value="Genomic_DNA"/>
</dbReference>
<dbReference type="AlphaFoldDB" id="A0A510UVF1"/>
<dbReference type="Gene3D" id="1.10.3720.10">
    <property type="entry name" value="MetI-like"/>
    <property type="match status" value="1"/>
</dbReference>
<comment type="caution">
    <text evidence="10">The sequence shown here is derived from an EMBL/GenBank/DDBJ whole genome shotgun (WGS) entry which is preliminary data.</text>
</comment>
<name>A0A510UVF1_9CELL</name>
<evidence type="ECO:0000259" key="9">
    <source>
        <dbReference type="PROSITE" id="PS50928"/>
    </source>
</evidence>
<accession>A0A510UVF1</accession>
<dbReference type="OrthoDB" id="9785836at2"/>
<feature type="transmembrane region" description="Helical" evidence="7">
    <location>
        <begin position="135"/>
        <end position="156"/>
    </location>
</feature>
<proteinExistence type="inferred from homology"/>
<evidence type="ECO:0000256" key="2">
    <source>
        <dbReference type="ARBA" id="ARBA00022448"/>
    </source>
</evidence>
<feature type="transmembrane region" description="Helical" evidence="7">
    <location>
        <begin position="177"/>
        <end position="195"/>
    </location>
</feature>
<dbReference type="GO" id="GO:0005886">
    <property type="term" value="C:plasma membrane"/>
    <property type="evidence" value="ECO:0007669"/>
    <property type="project" value="UniProtKB-SubCell"/>
</dbReference>
<dbReference type="PROSITE" id="PS50928">
    <property type="entry name" value="ABC_TM1"/>
    <property type="match status" value="1"/>
</dbReference>
<dbReference type="RefSeq" id="WP_146807025.1">
    <property type="nucleotide sequence ID" value="NZ_BJUA01000011.1"/>
</dbReference>
<evidence type="ECO:0000256" key="6">
    <source>
        <dbReference type="ARBA" id="ARBA00023136"/>
    </source>
</evidence>
<evidence type="ECO:0000256" key="1">
    <source>
        <dbReference type="ARBA" id="ARBA00004651"/>
    </source>
</evidence>
<evidence type="ECO:0000256" key="7">
    <source>
        <dbReference type="RuleBase" id="RU363032"/>
    </source>
</evidence>
<feature type="compositionally biased region" description="Basic residues" evidence="8">
    <location>
        <begin position="27"/>
        <end position="48"/>
    </location>
</feature>
<gene>
    <name evidence="10" type="ORF">CPE01_23970</name>
</gene>
<feature type="transmembrane region" description="Helical" evidence="7">
    <location>
        <begin position="236"/>
        <end position="255"/>
    </location>
</feature>
<keyword evidence="2 7" id="KW-0813">Transport</keyword>
<evidence type="ECO:0000256" key="3">
    <source>
        <dbReference type="ARBA" id="ARBA00022475"/>
    </source>
</evidence>
<dbReference type="PANTHER" id="PTHR43227">
    <property type="entry name" value="BLL4140 PROTEIN"/>
    <property type="match status" value="1"/>
</dbReference>
<keyword evidence="5 7" id="KW-1133">Transmembrane helix</keyword>
<evidence type="ECO:0000313" key="10">
    <source>
        <dbReference type="EMBL" id="GEK18664.1"/>
    </source>
</evidence>